<proteinExistence type="predicted"/>
<name>A0ABR0KSS3_9PEZI</name>
<dbReference type="EMBL" id="JAVRRA010024900">
    <property type="protein sequence ID" value="KAK5126511.1"/>
    <property type="molecule type" value="Genomic_DNA"/>
</dbReference>
<dbReference type="Proteomes" id="UP001357485">
    <property type="component" value="Unassembled WGS sequence"/>
</dbReference>
<organism evidence="1 2">
    <name type="scientific">Cryomyces antarcticus</name>
    <dbReference type="NCBI Taxonomy" id="329879"/>
    <lineage>
        <taxon>Eukaryota</taxon>
        <taxon>Fungi</taxon>
        <taxon>Dikarya</taxon>
        <taxon>Ascomycota</taxon>
        <taxon>Pezizomycotina</taxon>
        <taxon>Dothideomycetes</taxon>
        <taxon>Dothideomycetes incertae sedis</taxon>
        <taxon>Cryomyces</taxon>
    </lineage>
</organism>
<comment type="caution">
    <text evidence="1">The sequence shown here is derived from an EMBL/GenBank/DDBJ whole genome shotgun (WGS) entry which is preliminary data.</text>
</comment>
<accession>A0ABR0KSS3</accession>
<feature type="non-terminal residue" evidence="1">
    <location>
        <position position="330"/>
    </location>
</feature>
<protein>
    <submittedName>
        <fullName evidence="1">Uncharacterized protein</fullName>
    </submittedName>
</protein>
<sequence>MLRLTTRKAQSISSADRSIERAVARSVFPSDRECPTATDDASLDWYHHWLQERIEQLPSAVTKRIRSFPAVFCKVAVLTKSKCSINEIAASLPRSDMLETPDTDDDRRLLTCVVFALLGWQTMLYEPALGIAPPQQLAVADVLDGFSSQALTSLKQDCSQARRSLPDFLLGFGLMLPRGNLCMSEDHDERDAFEKTAVVGSRDLNAALLHSLARVTIKWVDVMAPHLELDKATNTLFLYRYPSFCLANIQPYDGVGNRGVIHGCAAGNDSPSEWACEAEVTQLLREIILSYRLLFGQSKASRRLFQPKTAFGSGAPKAQDAFLTRLCSDG</sequence>
<evidence type="ECO:0000313" key="2">
    <source>
        <dbReference type="Proteomes" id="UP001357485"/>
    </source>
</evidence>
<reference evidence="1 2" key="1">
    <citation type="submission" date="2023-08" db="EMBL/GenBank/DDBJ databases">
        <title>Black Yeasts Isolated from many extreme environments.</title>
        <authorList>
            <person name="Coleine C."/>
            <person name="Stajich J.E."/>
            <person name="Selbmann L."/>
        </authorList>
    </citation>
    <scope>NUCLEOTIDE SEQUENCE [LARGE SCALE GENOMIC DNA]</scope>
    <source>
        <strain evidence="1 2">CCFEE 536</strain>
    </source>
</reference>
<evidence type="ECO:0000313" key="1">
    <source>
        <dbReference type="EMBL" id="KAK5126511.1"/>
    </source>
</evidence>
<gene>
    <name evidence="1" type="ORF">LTR16_003033</name>
</gene>
<keyword evidence="2" id="KW-1185">Reference proteome</keyword>